<dbReference type="RefSeq" id="WP_166031012.1">
    <property type="nucleotide sequence ID" value="NZ_CP048877.1"/>
</dbReference>
<comment type="subcellular location">
    <subcellularLocation>
        <location evidence="2">Cell membrane</location>
        <topology evidence="2">Multi-pass membrane protein</topology>
    </subcellularLocation>
</comment>
<dbReference type="AlphaFoldDB" id="A0A6G7PSY7"/>
<feature type="transmembrane region" description="Helical" evidence="2">
    <location>
        <begin position="6"/>
        <end position="22"/>
    </location>
</feature>
<dbReference type="KEGG" id="tav:G4V39_00235"/>
<protein>
    <recommendedName>
        <fullName evidence="2">NADH-quinone oxidoreductase subunit J</fullName>
        <ecNumber evidence="2">7.1.1.-</ecNumber>
    </recommendedName>
</protein>
<dbReference type="GO" id="GO:0008137">
    <property type="term" value="F:NADH dehydrogenase (ubiquinone) activity"/>
    <property type="evidence" value="ECO:0007669"/>
    <property type="project" value="UniProtKB-UniRule"/>
</dbReference>
<dbReference type="Pfam" id="PF00499">
    <property type="entry name" value="Oxidored_q3"/>
    <property type="match status" value="1"/>
</dbReference>
<dbReference type="InterPro" id="IPR001457">
    <property type="entry name" value="NADH_UbQ/plastoQ_OxRdtase_su6"/>
</dbReference>
<comment type="similarity">
    <text evidence="1 2">Belongs to the complex I subunit 6 family.</text>
</comment>
<comment type="function">
    <text evidence="2">NDH-1 shuttles electrons from NADH, via FMN and iron-sulfur (Fe-S) centers, to quinones in the respiratory chain. Couples the redox reaction to proton translocation (for every two electrons transferred, four hydrogen ions are translocated across the cytoplasmic membrane), and thus conserves the redox energy in a proton gradient.</text>
</comment>
<dbReference type="PANTHER" id="PTHR33269:SF17">
    <property type="entry name" value="NADH-UBIQUINONE OXIDOREDUCTASE CHAIN 6"/>
    <property type="match status" value="1"/>
</dbReference>
<feature type="transmembrane region" description="Helical" evidence="2">
    <location>
        <begin position="95"/>
        <end position="118"/>
    </location>
</feature>
<dbReference type="EC" id="7.1.1.-" evidence="2"/>
<comment type="catalytic activity">
    <reaction evidence="2">
        <text>a quinone + NADH + 5 H(+)(in) = a quinol + NAD(+) + 4 H(+)(out)</text>
        <dbReference type="Rhea" id="RHEA:57888"/>
        <dbReference type="ChEBI" id="CHEBI:15378"/>
        <dbReference type="ChEBI" id="CHEBI:24646"/>
        <dbReference type="ChEBI" id="CHEBI:57540"/>
        <dbReference type="ChEBI" id="CHEBI:57945"/>
        <dbReference type="ChEBI" id="CHEBI:132124"/>
    </reaction>
</comment>
<evidence type="ECO:0000313" key="3">
    <source>
        <dbReference type="EMBL" id="QIJ70789.1"/>
    </source>
</evidence>
<gene>
    <name evidence="3" type="ORF">G4V39_00235</name>
</gene>
<sequence>MDWTFLIFANLAIVAAFLMVVAKDPIFAALALLVVLISLAVQYIHLHAPLIAIFQITIYAGAILVLISYVIMLLSPSDTYKTPIKNRFFRGLGGVLGFVSIAILGLTAKGASDVIVHIRDHEFGSPEQIGQMLFSRYILHFEVVSVLLLVALIGAIYLAKKRL</sequence>
<proteinExistence type="inferred from homology"/>
<keyword evidence="2" id="KW-1133">Transmembrane helix</keyword>
<evidence type="ECO:0000313" key="4">
    <source>
        <dbReference type="Proteomes" id="UP000502179"/>
    </source>
</evidence>
<dbReference type="GO" id="GO:0005886">
    <property type="term" value="C:plasma membrane"/>
    <property type="evidence" value="ECO:0007669"/>
    <property type="project" value="UniProtKB-SubCell"/>
</dbReference>
<evidence type="ECO:0000256" key="1">
    <source>
        <dbReference type="ARBA" id="ARBA00005698"/>
    </source>
</evidence>
<feature type="transmembrane region" description="Helical" evidence="2">
    <location>
        <begin position="27"/>
        <end position="44"/>
    </location>
</feature>
<dbReference type="EMBL" id="CP048877">
    <property type="protein sequence ID" value="QIJ70789.1"/>
    <property type="molecule type" value="Genomic_DNA"/>
</dbReference>
<name>A0A6G7PSY7_9BACT</name>
<feature type="transmembrane region" description="Helical" evidence="2">
    <location>
        <begin position="138"/>
        <end position="159"/>
    </location>
</feature>
<dbReference type="GO" id="GO:0048038">
    <property type="term" value="F:quinone binding"/>
    <property type="evidence" value="ECO:0007669"/>
    <property type="project" value="UniProtKB-UniRule"/>
</dbReference>
<organism evidence="3 4">
    <name type="scientific">Thermosulfuriphilus ammonigenes</name>
    <dbReference type="NCBI Taxonomy" id="1936021"/>
    <lineage>
        <taxon>Bacteria</taxon>
        <taxon>Pseudomonadati</taxon>
        <taxon>Thermodesulfobacteriota</taxon>
        <taxon>Thermodesulfobacteria</taxon>
        <taxon>Thermodesulfobacteriales</taxon>
        <taxon>Thermodesulfobacteriaceae</taxon>
        <taxon>Thermosulfuriphilus</taxon>
    </lineage>
</organism>
<keyword evidence="2" id="KW-0520">NAD</keyword>
<feature type="transmembrane region" description="Helical" evidence="2">
    <location>
        <begin position="50"/>
        <end position="74"/>
    </location>
</feature>
<evidence type="ECO:0000256" key="2">
    <source>
        <dbReference type="RuleBase" id="RU004429"/>
    </source>
</evidence>
<dbReference type="Proteomes" id="UP000502179">
    <property type="component" value="Chromosome"/>
</dbReference>
<keyword evidence="2" id="KW-1003">Cell membrane</keyword>
<keyword evidence="2" id="KW-0472">Membrane</keyword>
<keyword evidence="4" id="KW-1185">Reference proteome</keyword>
<dbReference type="InterPro" id="IPR042106">
    <property type="entry name" value="Nuo/plastoQ_OxRdtase_6_NuoJ"/>
</dbReference>
<dbReference type="Gene3D" id="1.20.120.1200">
    <property type="entry name" value="NADH-ubiquinone/plastoquinone oxidoreductase chain 6, subunit NuoJ"/>
    <property type="match status" value="1"/>
</dbReference>
<accession>A0A6G7PSY7</accession>
<keyword evidence="2" id="KW-0874">Quinone</keyword>
<reference evidence="3 4" key="1">
    <citation type="submission" date="2020-02" db="EMBL/GenBank/DDBJ databases">
        <title>Genome analysis of Thermosulfuriphilus ammonigenes ST65T, an anaerobic thermophilic chemolithoautotrophic bacterium isolated from a deep-sea hydrothermal vent.</title>
        <authorList>
            <person name="Slobodkina G."/>
            <person name="Allioux M."/>
            <person name="Merkel A."/>
            <person name="Alain K."/>
            <person name="Jebbar M."/>
            <person name="Slobodkin A."/>
        </authorList>
    </citation>
    <scope>NUCLEOTIDE SEQUENCE [LARGE SCALE GENOMIC DNA]</scope>
    <source>
        <strain evidence="3 4">ST65</strain>
    </source>
</reference>
<dbReference type="PANTHER" id="PTHR33269">
    <property type="entry name" value="NADH-UBIQUINONE OXIDOREDUCTASE CHAIN 6"/>
    <property type="match status" value="1"/>
</dbReference>
<keyword evidence="2" id="KW-0812">Transmembrane</keyword>